<gene>
    <name evidence="3" type="ORF">PT015_12675</name>
</gene>
<sequence length="346" mass="35755">MKQRFFAGVGVAAGVLGASALLIPAPAHADTADALIVPSAGALAESTTAMFLGGTFQPTPSLAFVGNAERLFLNPLDFAGPAANSLTICNIAGVDAPCDTALQVLTTPNLLQFGPSALMGRDIFIDAVENSYAEGGFDSDNPLTVFAYSQSAMALSAAYETLYDEGNGIPLDALKFVFIGNPSTEAGIAPNIYADLVQLFGGGSSGEEFTTSLFTITGQTQFLPGGELVGLTPNDLYDTTIYTIEGDGVAAWQDVWDETLISQPGNYLGALGNGLIAFFTNHVEYLGLTPEDIAAGVPTVDGTITTITLADSPDALLSLFTNGNADSGVFTALLGTIAALFDPDFY</sequence>
<dbReference type="EMBL" id="CP126981">
    <property type="protein sequence ID" value="WIM85805.1"/>
    <property type="molecule type" value="Genomic_DNA"/>
</dbReference>
<protein>
    <submittedName>
        <fullName evidence="3">PE-PPE domain-containing protein</fullName>
    </submittedName>
</protein>
<feature type="signal peptide" evidence="1">
    <location>
        <begin position="1"/>
        <end position="29"/>
    </location>
</feature>
<dbReference type="Proteomes" id="UP001236585">
    <property type="component" value="Chromosome"/>
</dbReference>
<dbReference type="InterPro" id="IPR013228">
    <property type="entry name" value="PE-PPE_C"/>
</dbReference>
<reference evidence="3 4" key="1">
    <citation type="journal article" date="2023" name="Microbiol. Resour. Announc.">
        <title>Complete Genome Sequence of Mycobacterium wuenschmanii, a novel Nontuberculous Mycobacterium Isolated from a captive population of Amazon Milk Frogs.</title>
        <authorList>
            <person name="Hicks J."/>
            <person name="Zeineldin M."/>
            <person name="Ward H."/>
            <person name="Wuenschmann A."/>
            <person name="Camp P."/>
            <person name="Farrell D."/>
            <person name="Lehman K."/>
            <person name="Thacker T."/>
            <person name="Cuthbert E."/>
        </authorList>
    </citation>
    <scope>NUCLEOTIDE SEQUENCE [LARGE SCALE GENOMIC DNA]</scope>
    <source>
        <strain evidence="3 4">Wuenschmanii</strain>
    </source>
</reference>
<evidence type="ECO:0000313" key="3">
    <source>
        <dbReference type="EMBL" id="WIM85805.1"/>
    </source>
</evidence>
<keyword evidence="1" id="KW-0732">Signal</keyword>
<dbReference type="Pfam" id="PF08237">
    <property type="entry name" value="PE-PPE"/>
    <property type="match status" value="1"/>
</dbReference>
<evidence type="ECO:0000313" key="4">
    <source>
        <dbReference type="Proteomes" id="UP001236585"/>
    </source>
</evidence>
<feature type="chain" id="PRO_5045505473" evidence="1">
    <location>
        <begin position="30"/>
        <end position="346"/>
    </location>
</feature>
<evidence type="ECO:0000259" key="2">
    <source>
        <dbReference type="Pfam" id="PF08237"/>
    </source>
</evidence>
<organism evidence="3 4">
    <name type="scientific">Candidatus Mycobacterium wuenschmannii</name>
    <dbReference type="NCBI Taxonomy" id="3027808"/>
    <lineage>
        <taxon>Bacteria</taxon>
        <taxon>Bacillati</taxon>
        <taxon>Actinomycetota</taxon>
        <taxon>Actinomycetes</taxon>
        <taxon>Mycobacteriales</taxon>
        <taxon>Mycobacteriaceae</taxon>
        <taxon>Mycobacterium</taxon>
    </lineage>
</organism>
<evidence type="ECO:0000256" key="1">
    <source>
        <dbReference type="SAM" id="SignalP"/>
    </source>
</evidence>
<proteinExistence type="predicted"/>
<accession>A0ABY8VQ85</accession>
<name>A0ABY8VQ85_9MYCO</name>
<dbReference type="RefSeq" id="WP_285184856.1">
    <property type="nucleotide sequence ID" value="NZ_CP126981.1"/>
</dbReference>
<feature type="domain" description="PE-PPE" evidence="2">
    <location>
        <begin position="108"/>
        <end position="302"/>
    </location>
</feature>
<keyword evidence="4" id="KW-1185">Reference proteome</keyword>